<protein>
    <submittedName>
        <fullName evidence="1">Uncharacterized protein</fullName>
    </submittedName>
</protein>
<keyword evidence="2" id="KW-1185">Reference proteome</keyword>
<organism evidence="1 2">
    <name type="scientific">Austropuccinia psidii MF-1</name>
    <dbReference type="NCBI Taxonomy" id="1389203"/>
    <lineage>
        <taxon>Eukaryota</taxon>
        <taxon>Fungi</taxon>
        <taxon>Dikarya</taxon>
        <taxon>Basidiomycota</taxon>
        <taxon>Pucciniomycotina</taxon>
        <taxon>Pucciniomycetes</taxon>
        <taxon>Pucciniales</taxon>
        <taxon>Sphaerophragmiaceae</taxon>
        <taxon>Austropuccinia</taxon>
    </lineage>
</organism>
<accession>A0A9Q3GSJ7</accession>
<dbReference type="AlphaFoldDB" id="A0A9Q3GSJ7"/>
<evidence type="ECO:0000313" key="1">
    <source>
        <dbReference type="EMBL" id="MBW0478331.1"/>
    </source>
</evidence>
<gene>
    <name evidence="1" type="ORF">O181_018046</name>
</gene>
<dbReference type="EMBL" id="AVOT02005145">
    <property type="protein sequence ID" value="MBW0478331.1"/>
    <property type="molecule type" value="Genomic_DNA"/>
</dbReference>
<name>A0A9Q3GSJ7_9BASI</name>
<evidence type="ECO:0000313" key="2">
    <source>
        <dbReference type="Proteomes" id="UP000765509"/>
    </source>
</evidence>
<dbReference type="Proteomes" id="UP000765509">
    <property type="component" value="Unassembled WGS sequence"/>
</dbReference>
<reference evidence="1" key="1">
    <citation type="submission" date="2021-03" db="EMBL/GenBank/DDBJ databases">
        <title>Draft genome sequence of rust myrtle Austropuccinia psidii MF-1, a brazilian biotype.</title>
        <authorList>
            <person name="Quecine M.C."/>
            <person name="Pachon D.M.R."/>
            <person name="Bonatelli M.L."/>
            <person name="Correr F.H."/>
            <person name="Franceschini L.M."/>
            <person name="Leite T.F."/>
            <person name="Margarido G.R.A."/>
            <person name="Almeida C.A."/>
            <person name="Ferrarezi J.A."/>
            <person name="Labate C.A."/>
        </authorList>
    </citation>
    <scope>NUCLEOTIDE SEQUENCE</scope>
    <source>
        <strain evidence="1">MF-1</strain>
    </source>
</reference>
<proteinExistence type="predicted"/>
<sequence length="117" mass="14374">MVNDRTLGESILILPFTFQLNRHLKMEYWTDMDQALQLHQFPKYLFKWRMENKRFNLASHWEELWESFQKICLKVRPFKNLIEITEGWNHNQQLTLLEERTSKIRENHATIKAIEKK</sequence>
<comment type="caution">
    <text evidence="1">The sequence shown here is derived from an EMBL/GenBank/DDBJ whole genome shotgun (WGS) entry which is preliminary data.</text>
</comment>